<evidence type="ECO:0000256" key="1">
    <source>
        <dbReference type="SAM" id="MobiDB-lite"/>
    </source>
</evidence>
<accession>A0AAV5AJY3</accession>
<reference evidence="2" key="1">
    <citation type="submission" date="2021-10" db="EMBL/GenBank/DDBJ databases">
        <title>De novo Genome Assembly of Clathrus columnatus (Basidiomycota, Fungi) Using Illumina and Nanopore Sequence Data.</title>
        <authorList>
            <person name="Ogiso-Tanaka E."/>
            <person name="Itagaki H."/>
            <person name="Hosoya T."/>
            <person name="Hosaka K."/>
        </authorList>
    </citation>
    <scope>NUCLEOTIDE SEQUENCE</scope>
    <source>
        <strain evidence="2">MO-923</strain>
    </source>
</reference>
<organism evidence="2 3">
    <name type="scientific">Clathrus columnatus</name>
    <dbReference type="NCBI Taxonomy" id="1419009"/>
    <lineage>
        <taxon>Eukaryota</taxon>
        <taxon>Fungi</taxon>
        <taxon>Dikarya</taxon>
        <taxon>Basidiomycota</taxon>
        <taxon>Agaricomycotina</taxon>
        <taxon>Agaricomycetes</taxon>
        <taxon>Phallomycetidae</taxon>
        <taxon>Phallales</taxon>
        <taxon>Clathraceae</taxon>
        <taxon>Clathrus</taxon>
    </lineage>
</organism>
<feature type="region of interest" description="Disordered" evidence="1">
    <location>
        <begin position="123"/>
        <end position="150"/>
    </location>
</feature>
<gene>
    <name evidence="2" type="ORF">Clacol_008967</name>
</gene>
<feature type="compositionally biased region" description="Polar residues" evidence="1">
    <location>
        <begin position="138"/>
        <end position="150"/>
    </location>
</feature>
<dbReference type="EMBL" id="BPWL01000010">
    <property type="protein sequence ID" value="GJJ14700.1"/>
    <property type="molecule type" value="Genomic_DNA"/>
</dbReference>
<evidence type="ECO:0000313" key="3">
    <source>
        <dbReference type="Proteomes" id="UP001050691"/>
    </source>
</evidence>
<dbReference type="Proteomes" id="UP001050691">
    <property type="component" value="Unassembled WGS sequence"/>
</dbReference>
<name>A0AAV5AJY3_9AGAM</name>
<protein>
    <submittedName>
        <fullName evidence="2">Uncharacterized protein</fullName>
    </submittedName>
</protein>
<comment type="caution">
    <text evidence="2">The sequence shown here is derived from an EMBL/GenBank/DDBJ whole genome shotgun (WGS) entry which is preliminary data.</text>
</comment>
<keyword evidence="3" id="KW-1185">Reference proteome</keyword>
<dbReference type="AlphaFoldDB" id="A0AAV5AJY3"/>
<evidence type="ECO:0000313" key="2">
    <source>
        <dbReference type="EMBL" id="GJJ14700.1"/>
    </source>
</evidence>
<sequence>MTHVVTLEAIQETINDLGLANQINVSVFLIELEQQMMRPGDPMLPPPLADLNNMPKGEVRRVTASPEDIARRRRLRQLLRESFKDSLGNSPYPSTYERTSVRKVQLSADEVAHHRNIIKDTKKAPKGRFPTPYIIPSPLSTDSDSGLWTR</sequence>
<proteinExistence type="predicted"/>